<reference evidence="1 2" key="1">
    <citation type="submission" date="2021-06" db="EMBL/GenBank/DDBJ databases">
        <authorList>
            <person name="Palmer J.M."/>
        </authorList>
    </citation>
    <scope>NUCLEOTIDE SEQUENCE [LARGE SCALE GENOMIC DNA]</scope>
    <source>
        <strain evidence="1 2">AS_MEX2019</strain>
        <tissue evidence="1">Muscle</tissue>
    </source>
</reference>
<protein>
    <recommendedName>
        <fullName evidence="3">Secreted protein</fullName>
    </recommendedName>
</protein>
<comment type="caution">
    <text evidence="1">The sequence shown here is derived from an EMBL/GenBank/DDBJ whole genome shotgun (WGS) entry which is preliminary data.</text>
</comment>
<keyword evidence="2" id="KW-1185">Reference proteome</keyword>
<sequence length="98" mass="10891">MITAAGLPAAPQILLWINRHFAVQLANHLLTCLPTFYTPAVSHTASFLERTNRCCIFEPPNSHLPSSHSNNQAFCGARVEPEFVFWKLCSLVETHVTG</sequence>
<evidence type="ECO:0008006" key="3">
    <source>
        <dbReference type="Google" id="ProtNLM"/>
    </source>
</evidence>
<accession>A0ABV1AG13</accession>
<dbReference type="Proteomes" id="UP001469553">
    <property type="component" value="Unassembled WGS sequence"/>
</dbReference>
<gene>
    <name evidence="1" type="ORF">AMECASPLE_039165</name>
</gene>
<evidence type="ECO:0000313" key="2">
    <source>
        <dbReference type="Proteomes" id="UP001469553"/>
    </source>
</evidence>
<name>A0ABV1AG13_9TELE</name>
<evidence type="ECO:0000313" key="1">
    <source>
        <dbReference type="EMBL" id="MEQ2317089.1"/>
    </source>
</evidence>
<proteinExistence type="predicted"/>
<dbReference type="EMBL" id="JAHRIP010092508">
    <property type="protein sequence ID" value="MEQ2317089.1"/>
    <property type="molecule type" value="Genomic_DNA"/>
</dbReference>
<organism evidence="1 2">
    <name type="scientific">Ameca splendens</name>
    <dbReference type="NCBI Taxonomy" id="208324"/>
    <lineage>
        <taxon>Eukaryota</taxon>
        <taxon>Metazoa</taxon>
        <taxon>Chordata</taxon>
        <taxon>Craniata</taxon>
        <taxon>Vertebrata</taxon>
        <taxon>Euteleostomi</taxon>
        <taxon>Actinopterygii</taxon>
        <taxon>Neopterygii</taxon>
        <taxon>Teleostei</taxon>
        <taxon>Neoteleostei</taxon>
        <taxon>Acanthomorphata</taxon>
        <taxon>Ovalentaria</taxon>
        <taxon>Atherinomorphae</taxon>
        <taxon>Cyprinodontiformes</taxon>
        <taxon>Goodeidae</taxon>
        <taxon>Ameca</taxon>
    </lineage>
</organism>